<organism evidence="2">
    <name type="scientific">uncultured Rubrobacteraceae bacterium</name>
    <dbReference type="NCBI Taxonomy" id="349277"/>
    <lineage>
        <taxon>Bacteria</taxon>
        <taxon>Bacillati</taxon>
        <taxon>Actinomycetota</taxon>
        <taxon>Rubrobacteria</taxon>
        <taxon>Rubrobacterales</taxon>
        <taxon>Rubrobacteraceae</taxon>
        <taxon>environmental samples</taxon>
    </lineage>
</organism>
<reference evidence="2" key="1">
    <citation type="submission" date="2020-02" db="EMBL/GenBank/DDBJ databases">
        <authorList>
            <person name="Meier V. D."/>
        </authorList>
    </citation>
    <scope>NUCLEOTIDE SEQUENCE</scope>
    <source>
        <strain evidence="2">AVDCRST_MAG78</strain>
    </source>
</reference>
<name>A0A6J4QYP2_9ACTN</name>
<dbReference type="AlphaFoldDB" id="A0A6J4QYP2"/>
<dbReference type="EMBL" id="CADCVB010000229">
    <property type="protein sequence ID" value="CAA9451787.1"/>
    <property type="molecule type" value="Genomic_DNA"/>
</dbReference>
<feature type="non-terminal residue" evidence="2">
    <location>
        <position position="142"/>
    </location>
</feature>
<evidence type="ECO:0000313" key="2">
    <source>
        <dbReference type="EMBL" id="CAA9451787.1"/>
    </source>
</evidence>
<proteinExistence type="predicted"/>
<feature type="region of interest" description="Disordered" evidence="1">
    <location>
        <begin position="65"/>
        <end position="86"/>
    </location>
</feature>
<feature type="region of interest" description="Disordered" evidence="1">
    <location>
        <begin position="25"/>
        <end position="45"/>
    </location>
</feature>
<feature type="compositionally biased region" description="Basic and acidic residues" evidence="1">
    <location>
        <begin position="65"/>
        <end position="78"/>
    </location>
</feature>
<sequence length="142" mass="15196">VAGLFLRGSFLLELSWGDGTPAELGAAPDLPGHRASSHRITGAGRNFGQRARRVHDVLGLAPDRRCARQTEEAGERTEAGGPDPPALRPACLASLLGANTRRCAGRPRRCCEDALWGLLFLGRARQGAALSRDRAGYPQLFL</sequence>
<evidence type="ECO:0000256" key="1">
    <source>
        <dbReference type="SAM" id="MobiDB-lite"/>
    </source>
</evidence>
<protein>
    <submittedName>
        <fullName evidence="2">Uncharacterized protein</fullName>
    </submittedName>
</protein>
<accession>A0A6J4QYP2</accession>
<feature type="non-terminal residue" evidence="2">
    <location>
        <position position="1"/>
    </location>
</feature>
<gene>
    <name evidence="2" type="ORF">AVDCRST_MAG78-3488</name>
</gene>